<accession>A0ABP7Z5B7</accession>
<organism evidence="1 2">
    <name type="scientific">Actinomadura keratinilytica</name>
    <dbReference type="NCBI Taxonomy" id="547461"/>
    <lineage>
        <taxon>Bacteria</taxon>
        <taxon>Bacillati</taxon>
        <taxon>Actinomycetota</taxon>
        <taxon>Actinomycetes</taxon>
        <taxon>Streptosporangiales</taxon>
        <taxon>Thermomonosporaceae</taxon>
        <taxon>Actinomadura</taxon>
    </lineage>
</organism>
<gene>
    <name evidence="1" type="ORF">GCM10022416_40190</name>
</gene>
<keyword evidence="2" id="KW-1185">Reference proteome</keyword>
<name>A0ABP7Z5B7_9ACTN</name>
<dbReference type="EMBL" id="BAABDO010000065">
    <property type="protein sequence ID" value="GAA4147094.1"/>
    <property type="molecule type" value="Genomic_DNA"/>
</dbReference>
<evidence type="ECO:0000313" key="2">
    <source>
        <dbReference type="Proteomes" id="UP001500266"/>
    </source>
</evidence>
<reference evidence="2" key="1">
    <citation type="journal article" date="2019" name="Int. J. Syst. Evol. Microbiol.">
        <title>The Global Catalogue of Microorganisms (GCM) 10K type strain sequencing project: providing services to taxonomists for standard genome sequencing and annotation.</title>
        <authorList>
            <consortium name="The Broad Institute Genomics Platform"/>
            <consortium name="The Broad Institute Genome Sequencing Center for Infectious Disease"/>
            <person name="Wu L."/>
            <person name="Ma J."/>
        </authorList>
    </citation>
    <scope>NUCLEOTIDE SEQUENCE [LARGE SCALE GENOMIC DNA]</scope>
    <source>
        <strain evidence="2">JCM 17316</strain>
    </source>
</reference>
<sequence length="222" mass="24060">MESANRDSADVPGLCPDCGQSGVRLYRVRATGERFWVCEECDAAWRPGADRSKFDTDLSALLPDEPNPWKAIERADGPRQVHPQQALIDLAANGELSGLWLGMHRTDALTVVDAPHAPASDRVVTAGDVSLTFEADRLVGIAVRLPLTGIRWPGLMSLSSSPRLTPAPRSEALKALQDVNVKPLPDTSPDDRTAEFQAVGRRIRLEFDQDLLSAVSASVARS</sequence>
<comment type="caution">
    <text evidence="1">The sequence shown here is derived from an EMBL/GenBank/DDBJ whole genome shotgun (WGS) entry which is preliminary data.</text>
</comment>
<dbReference type="RefSeq" id="WP_345023010.1">
    <property type="nucleotide sequence ID" value="NZ_BAABDO010000065.1"/>
</dbReference>
<dbReference type="Proteomes" id="UP001500266">
    <property type="component" value="Unassembled WGS sequence"/>
</dbReference>
<proteinExistence type="predicted"/>
<evidence type="ECO:0000313" key="1">
    <source>
        <dbReference type="EMBL" id="GAA4147094.1"/>
    </source>
</evidence>
<protein>
    <submittedName>
        <fullName evidence="1">Uncharacterized protein</fullName>
    </submittedName>
</protein>